<keyword evidence="3" id="KW-1185">Reference proteome</keyword>
<feature type="transmembrane region" description="Helical" evidence="1">
    <location>
        <begin position="12"/>
        <end position="29"/>
    </location>
</feature>
<protein>
    <submittedName>
        <fullName evidence="2">Uncharacterized protein</fullName>
    </submittedName>
</protein>
<reference evidence="2 3" key="1">
    <citation type="journal article" date="2011" name="Front. Microbiol.">
        <title>Genomic signatures of strain selection and enhancement in Bacillus atrophaeus var. globigii, a historical biowarfare simulant.</title>
        <authorList>
            <person name="Gibbons H.S."/>
            <person name="Broomall S.M."/>
            <person name="McNew L.A."/>
            <person name="Daligault H."/>
            <person name="Chapman C."/>
            <person name="Bruce D."/>
            <person name="Karavis M."/>
            <person name="Krepps M."/>
            <person name="McGregor P.A."/>
            <person name="Hong C."/>
            <person name="Park K.H."/>
            <person name="Akmal A."/>
            <person name="Feldman A."/>
            <person name="Lin J.S."/>
            <person name="Chang W.E."/>
            <person name="Higgs B.W."/>
            <person name="Demirev P."/>
            <person name="Lindquist J."/>
            <person name="Liem A."/>
            <person name="Fochler E."/>
            <person name="Read T.D."/>
            <person name="Tapia R."/>
            <person name="Johnson S."/>
            <person name="Bishop-Lilly K.A."/>
            <person name="Detter C."/>
            <person name="Han C."/>
            <person name="Sozhamannan S."/>
            <person name="Rosenzweig C.N."/>
            <person name="Skowronski E.W."/>
        </authorList>
    </citation>
    <scope>NUCLEOTIDE SEQUENCE [LARGE SCALE GENOMIC DNA]</scope>
    <source>
        <strain evidence="2 3">AK5</strain>
    </source>
</reference>
<gene>
    <name evidence="2" type="ORF">CWE06_06080</name>
</gene>
<sequence>MQLSTHVARWQRTTAAVMAIISAALWIYLFQSLANNPNPLSWYEQRTLATGQFAFAVTLFIVQMIVLATLHQSLRSQINSTASRLLLLGLMGVYSINLIAGMMSVAARNNLIPSSIWLVSMIVAVILALILGIYLALNKTSRWLRVSGLCFTLAIATALFFDWLTLVLITAAFITLAVYFLKESARAEII</sequence>
<feature type="transmembrane region" description="Helical" evidence="1">
    <location>
        <begin position="115"/>
        <end position="137"/>
    </location>
</feature>
<organism evidence="2 3">
    <name type="scientific">Aliidiomarina haloalkalitolerans</name>
    <dbReference type="NCBI Taxonomy" id="859059"/>
    <lineage>
        <taxon>Bacteria</taxon>
        <taxon>Pseudomonadati</taxon>
        <taxon>Pseudomonadota</taxon>
        <taxon>Gammaproteobacteria</taxon>
        <taxon>Alteromonadales</taxon>
        <taxon>Idiomarinaceae</taxon>
        <taxon>Aliidiomarina</taxon>
    </lineage>
</organism>
<dbReference type="RefSeq" id="WP_126792198.1">
    <property type="nucleotide sequence ID" value="NZ_PIPI01000003.1"/>
</dbReference>
<feature type="transmembrane region" description="Helical" evidence="1">
    <location>
        <begin position="149"/>
        <end position="181"/>
    </location>
</feature>
<feature type="transmembrane region" description="Helical" evidence="1">
    <location>
        <begin position="49"/>
        <end position="70"/>
    </location>
</feature>
<comment type="caution">
    <text evidence="2">The sequence shown here is derived from an EMBL/GenBank/DDBJ whole genome shotgun (WGS) entry which is preliminary data.</text>
</comment>
<keyword evidence="1" id="KW-1133">Transmembrane helix</keyword>
<dbReference type="AlphaFoldDB" id="A0A432VUN9"/>
<accession>A0A432VUN9</accession>
<name>A0A432VUN9_9GAMM</name>
<keyword evidence="1" id="KW-0472">Membrane</keyword>
<proteinExistence type="predicted"/>
<evidence type="ECO:0000313" key="2">
    <source>
        <dbReference type="EMBL" id="RUO20192.1"/>
    </source>
</evidence>
<evidence type="ECO:0000256" key="1">
    <source>
        <dbReference type="SAM" id="Phobius"/>
    </source>
</evidence>
<dbReference type="Proteomes" id="UP000288212">
    <property type="component" value="Unassembled WGS sequence"/>
</dbReference>
<dbReference type="EMBL" id="PIPI01000003">
    <property type="protein sequence ID" value="RUO20192.1"/>
    <property type="molecule type" value="Genomic_DNA"/>
</dbReference>
<keyword evidence="1" id="KW-0812">Transmembrane</keyword>
<feature type="transmembrane region" description="Helical" evidence="1">
    <location>
        <begin position="82"/>
        <end position="103"/>
    </location>
</feature>
<evidence type="ECO:0000313" key="3">
    <source>
        <dbReference type="Proteomes" id="UP000288212"/>
    </source>
</evidence>